<protein>
    <submittedName>
        <fullName evidence="9">Exportin-4</fullName>
    </submittedName>
</protein>
<keyword evidence="4" id="KW-0813">Transport</keyword>
<reference evidence="9" key="1">
    <citation type="submission" date="2022-11" db="UniProtKB">
        <authorList>
            <consortium name="WormBaseParasite"/>
        </authorList>
    </citation>
    <scope>IDENTIFICATION</scope>
</reference>
<evidence type="ECO:0000256" key="6">
    <source>
        <dbReference type="ARBA" id="ARBA00022927"/>
    </source>
</evidence>
<dbReference type="GO" id="GO:0005049">
    <property type="term" value="F:nuclear export signal receptor activity"/>
    <property type="evidence" value="ECO:0007669"/>
    <property type="project" value="InterPro"/>
</dbReference>
<sequence>MKDDFLKYPSICSQLFRLITSLCQLYPSSVMGYSSEFRRNTLLLIERGLSFDYGNDTVKSCLDILQVLASFAHNLSDDVVVNVKMDLGHFIKIVFETSLKCSSQIDLLHDSTACLFALICLNEALYQNFVQQLIYTHHDQSTQRSLVESFGKLLPHSVHGLKAQQYRKERLSFRDRFETFLDNIQGTLCYS</sequence>
<dbReference type="InterPro" id="IPR044189">
    <property type="entry name" value="XPO4/7-like"/>
</dbReference>
<dbReference type="PANTHER" id="PTHR12596:SF1">
    <property type="entry name" value="EXPORTIN-4"/>
    <property type="match status" value="1"/>
</dbReference>
<accession>A0A915IE64</accession>
<evidence type="ECO:0000256" key="3">
    <source>
        <dbReference type="ARBA" id="ARBA00009466"/>
    </source>
</evidence>
<evidence type="ECO:0000256" key="7">
    <source>
        <dbReference type="ARBA" id="ARBA00023242"/>
    </source>
</evidence>
<evidence type="ECO:0000256" key="2">
    <source>
        <dbReference type="ARBA" id="ARBA00004496"/>
    </source>
</evidence>
<dbReference type="AlphaFoldDB" id="A0A915IE64"/>
<evidence type="ECO:0000313" key="9">
    <source>
        <dbReference type="WBParaSite" id="nRc.2.0.1.t12470-RA"/>
    </source>
</evidence>
<dbReference type="Proteomes" id="UP000887565">
    <property type="component" value="Unplaced"/>
</dbReference>
<dbReference type="PANTHER" id="PTHR12596">
    <property type="entry name" value="EXPORTIN 4,7-RELATED"/>
    <property type="match status" value="1"/>
</dbReference>
<evidence type="ECO:0000256" key="4">
    <source>
        <dbReference type="ARBA" id="ARBA00022448"/>
    </source>
</evidence>
<proteinExistence type="inferred from homology"/>
<evidence type="ECO:0000256" key="5">
    <source>
        <dbReference type="ARBA" id="ARBA00022490"/>
    </source>
</evidence>
<dbReference type="GO" id="GO:0005737">
    <property type="term" value="C:cytoplasm"/>
    <property type="evidence" value="ECO:0007669"/>
    <property type="project" value="UniProtKB-SubCell"/>
</dbReference>
<evidence type="ECO:0000256" key="1">
    <source>
        <dbReference type="ARBA" id="ARBA00004123"/>
    </source>
</evidence>
<keyword evidence="6" id="KW-0653">Protein transport</keyword>
<comment type="similarity">
    <text evidence="3">Belongs to the exportin family.</text>
</comment>
<dbReference type="GO" id="GO:0006611">
    <property type="term" value="P:protein export from nucleus"/>
    <property type="evidence" value="ECO:0007669"/>
    <property type="project" value="TreeGrafter"/>
</dbReference>
<keyword evidence="8" id="KW-1185">Reference proteome</keyword>
<evidence type="ECO:0000313" key="8">
    <source>
        <dbReference type="Proteomes" id="UP000887565"/>
    </source>
</evidence>
<comment type="subcellular location">
    <subcellularLocation>
        <location evidence="2">Cytoplasm</location>
    </subcellularLocation>
    <subcellularLocation>
        <location evidence="1">Nucleus</location>
    </subcellularLocation>
</comment>
<name>A0A915IE64_ROMCU</name>
<dbReference type="GO" id="GO:0005643">
    <property type="term" value="C:nuclear pore"/>
    <property type="evidence" value="ECO:0007669"/>
    <property type="project" value="TreeGrafter"/>
</dbReference>
<dbReference type="WBParaSite" id="nRc.2.0.1.t12470-RA">
    <property type="protein sequence ID" value="nRc.2.0.1.t12470-RA"/>
    <property type="gene ID" value="nRc.2.0.1.g12470"/>
</dbReference>
<organism evidence="8 9">
    <name type="scientific">Romanomermis culicivorax</name>
    <name type="common">Nematode worm</name>
    <dbReference type="NCBI Taxonomy" id="13658"/>
    <lineage>
        <taxon>Eukaryota</taxon>
        <taxon>Metazoa</taxon>
        <taxon>Ecdysozoa</taxon>
        <taxon>Nematoda</taxon>
        <taxon>Enoplea</taxon>
        <taxon>Dorylaimia</taxon>
        <taxon>Mermithida</taxon>
        <taxon>Mermithoidea</taxon>
        <taxon>Mermithidae</taxon>
        <taxon>Romanomermis</taxon>
    </lineage>
</organism>
<keyword evidence="5" id="KW-0963">Cytoplasm</keyword>
<keyword evidence="7" id="KW-0539">Nucleus</keyword>